<reference evidence="2 3" key="1">
    <citation type="journal article" date="2018" name="Sci. Rep.">
        <title>Comparative genomics provides insights into the lifestyle and reveals functional heterogeneity of dark septate endophytic fungi.</title>
        <authorList>
            <person name="Knapp D.G."/>
            <person name="Nemeth J.B."/>
            <person name="Barry K."/>
            <person name="Hainaut M."/>
            <person name="Henrissat B."/>
            <person name="Johnson J."/>
            <person name="Kuo A."/>
            <person name="Lim J.H.P."/>
            <person name="Lipzen A."/>
            <person name="Nolan M."/>
            <person name="Ohm R.A."/>
            <person name="Tamas L."/>
            <person name="Grigoriev I.V."/>
            <person name="Spatafora J.W."/>
            <person name="Nagy L.G."/>
            <person name="Kovacs G.M."/>
        </authorList>
    </citation>
    <scope>NUCLEOTIDE SEQUENCE [LARGE SCALE GENOMIC DNA]</scope>
    <source>
        <strain evidence="2 3">DSE2036</strain>
    </source>
</reference>
<dbReference type="EMBL" id="KZ805546">
    <property type="protein sequence ID" value="PVH94183.1"/>
    <property type="molecule type" value="Genomic_DNA"/>
</dbReference>
<keyword evidence="1" id="KW-1133">Transmembrane helix</keyword>
<organism evidence="2 3">
    <name type="scientific">Periconia macrospinosa</name>
    <dbReference type="NCBI Taxonomy" id="97972"/>
    <lineage>
        <taxon>Eukaryota</taxon>
        <taxon>Fungi</taxon>
        <taxon>Dikarya</taxon>
        <taxon>Ascomycota</taxon>
        <taxon>Pezizomycotina</taxon>
        <taxon>Dothideomycetes</taxon>
        <taxon>Pleosporomycetidae</taxon>
        <taxon>Pleosporales</taxon>
        <taxon>Massarineae</taxon>
        <taxon>Periconiaceae</taxon>
        <taxon>Periconia</taxon>
    </lineage>
</organism>
<name>A0A2V1D9H5_9PLEO</name>
<dbReference type="Proteomes" id="UP000244855">
    <property type="component" value="Unassembled WGS sequence"/>
</dbReference>
<gene>
    <name evidence="2" type="ORF">DM02DRAFT_199382</name>
</gene>
<evidence type="ECO:0000256" key="1">
    <source>
        <dbReference type="SAM" id="Phobius"/>
    </source>
</evidence>
<feature type="transmembrane region" description="Helical" evidence="1">
    <location>
        <begin position="59"/>
        <end position="82"/>
    </location>
</feature>
<protein>
    <submittedName>
        <fullName evidence="2">Uncharacterized protein</fullName>
    </submittedName>
</protein>
<keyword evidence="1" id="KW-0472">Membrane</keyword>
<sequence>MSSILHIPQSKPSPELPACPLQITMVSALLCAALRCAASHPPCYTHIHIYTHIQHLCACRLPLATCAVLYYAYAFLPFHPFLLPSILLRPFLLRLLYTRNSLLLFTLTLTLHIYICIYKLKHVVM</sequence>
<accession>A0A2V1D9H5</accession>
<evidence type="ECO:0000313" key="3">
    <source>
        <dbReference type="Proteomes" id="UP000244855"/>
    </source>
</evidence>
<evidence type="ECO:0000313" key="2">
    <source>
        <dbReference type="EMBL" id="PVH94183.1"/>
    </source>
</evidence>
<keyword evidence="1" id="KW-0812">Transmembrane</keyword>
<dbReference type="AlphaFoldDB" id="A0A2V1D9H5"/>
<keyword evidence="3" id="KW-1185">Reference proteome</keyword>
<feature type="transmembrane region" description="Helical" evidence="1">
    <location>
        <begin position="102"/>
        <end position="120"/>
    </location>
</feature>
<proteinExistence type="predicted"/>